<evidence type="ECO:0000313" key="9">
    <source>
        <dbReference type="Proteomes" id="UP001500840"/>
    </source>
</evidence>
<evidence type="ECO:0000259" key="6">
    <source>
        <dbReference type="Pfam" id="PF04542"/>
    </source>
</evidence>
<comment type="similarity">
    <text evidence="1">Belongs to the sigma-70 factor family. ECF subfamily.</text>
</comment>
<dbReference type="InterPro" id="IPR013249">
    <property type="entry name" value="RNA_pol_sigma70_r4_t2"/>
</dbReference>
<sequence length="203" mass="22998">MQDPETRASLIAGLTDPAAEEVWAEFVGIYRPLIYRVARAKGLQDADAEDVTQAVFGRVQRAIASFESQGPGSFRRWLYAITRNLVVTELTRGPFSGRRGPVATGDSEVIRQLEQVADADEETTAIFRLEYQRVRFQMAAEKVREQISETTWMCFWLTSVKHRSVKEIAEELGRSVGAVRVARCRVLTKIREEIAYDPLESEE</sequence>
<dbReference type="InterPro" id="IPR036388">
    <property type="entry name" value="WH-like_DNA-bd_sf"/>
</dbReference>
<dbReference type="Pfam" id="PF08281">
    <property type="entry name" value="Sigma70_r4_2"/>
    <property type="match status" value="1"/>
</dbReference>
<organism evidence="8 9">
    <name type="scientific">Novipirellula rosea</name>
    <dbReference type="NCBI Taxonomy" id="1031540"/>
    <lineage>
        <taxon>Bacteria</taxon>
        <taxon>Pseudomonadati</taxon>
        <taxon>Planctomycetota</taxon>
        <taxon>Planctomycetia</taxon>
        <taxon>Pirellulales</taxon>
        <taxon>Pirellulaceae</taxon>
        <taxon>Novipirellula</taxon>
    </lineage>
</organism>
<accession>A0ABP8MMI2</accession>
<evidence type="ECO:0000256" key="1">
    <source>
        <dbReference type="ARBA" id="ARBA00010641"/>
    </source>
</evidence>
<dbReference type="SUPFAM" id="SSF88659">
    <property type="entry name" value="Sigma3 and sigma4 domains of RNA polymerase sigma factors"/>
    <property type="match status" value="1"/>
</dbReference>
<dbReference type="Gene3D" id="1.10.10.10">
    <property type="entry name" value="Winged helix-like DNA-binding domain superfamily/Winged helix DNA-binding domain"/>
    <property type="match status" value="1"/>
</dbReference>
<dbReference type="InterPro" id="IPR039425">
    <property type="entry name" value="RNA_pol_sigma-70-like"/>
</dbReference>
<dbReference type="NCBIfam" id="TIGR02937">
    <property type="entry name" value="sigma70-ECF"/>
    <property type="match status" value="1"/>
</dbReference>
<evidence type="ECO:0000313" key="8">
    <source>
        <dbReference type="EMBL" id="GAA4453124.1"/>
    </source>
</evidence>
<dbReference type="PANTHER" id="PTHR43133:SF8">
    <property type="entry name" value="RNA POLYMERASE SIGMA FACTOR HI_1459-RELATED"/>
    <property type="match status" value="1"/>
</dbReference>
<feature type="domain" description="RNA polymerase sigma-70 region 2" evidence="6">
    <location>
        <begin position="29"/>
        <end position="92"/>
    </location>
</feature>
<keyword evidence="9" id="KW-1185">Reference proteome</keyword>
<evidence type="ECO:0000256" key="4">
    <source>
        <dbReference type="ARBA" id="ARBA00023125"/>
    </source>
</evidence>
<dbReference type="InterPro" id="IPR013325">
    <property type="entry name" value="RNA_pol_sigma_r2"/>
</dbReference>
<evidence type="ECO:0000256" key="5">
    <source>
        <dbReference type="ARBA" id="ARBA00023163"/>
    </source>
</evidence>
<evidence type="ECO:0000256" key="3">
    <source>
        <dbReference type="ARBA" id="ARBA00023082"/>
    </source>
</evidence>
<dbReference type="InterPro" id="IPR013324">
    <property type="entry name" value="RNA_pol_sigma_r3/r4-like"/>
</dbReference>
<dbReference type="InterPro" id="IPR014284">
    <property type="entry name" value="RNA_pol_sigma-70_dom"/>
</dbReference>
<gene>
    <name evidence="8" type="ORF">GCM10023156_23550</name>
</gene>
<comment type="caution">
    <text evidence="8">The sequence shown here is derived from an EMBL/GenBank/DDBJ whole genome shotgun (WGS) entry which is preliminary data.</text>
</comment>
<evidence type="ECO:0000259" key="7">
    <source>
        <dbReference type="Pfam" id="PF08281"/>
    </source>
</evidence>
<dbReference type="PANTHER" id="PTHR43133">
    <property type="entry name" value="RNA POLYMERASE ECF-TYPE SIGMA FACTO"/>
    <property type="match status" value="1"/>
</dbReference>
<reference evidence="9" key="1">
    <citation type="journal article" date="2019" name="Int. J. Syst. Evol. Microbiol.">
        <title>The Global Catalogue of Microorganisms (GCM) 10K type strain sequencing project: providing services to taxonomists for standard genome sequencing and annotation.</title>
        <authorList>
            <consortium name="The Broad Institute Genomics Platform"/>
            <consortium name="The Broad Institute Genome Sequencing Center for Infectious Disease"/>
            <person name="Wu L."/>
            <person name="Ma J."/>
        </authorList>
    </citation>
    <scope>NUCLEOTIDE SEQUENCE [LARGE SCALE GENOMIC DNA]</scope>
    <source>
        <strain evidence="9">JCM 17759</strain>
    </source>
</reference>
<keyword evidence="3" id="KW-0731">Sigma factor</keyword>
<keyword evidence="5" id="KW-0804">Transcription</keyword>
<feature type="domain" description="RNA polymerase sigma factor 70 region 4 type 2" evidence="7">
    <location>
        <begin position="153"/>
        <end position="189"/>
    </location>
</feature>
<name>A0ABP8MMI2_9BACT</name>
<keyword evidence="4" id="KW-0238">DNA-binding</keyword>
<dbReference type="EMBL" id="BAABGA010000030">
    <property type="protein sequence ID" value="GAA4453124.1"/>
    <property type="molecule type" value="Genomic_DNA"/>
</dbReference>
<keyword evidence="2" id="KW-0805">Transcription regulation</keyword>
<dbReference type="InterPro" id="IPR007627">
    <property type="entry name" value="RNA_pol_sigma70_r2"/>
</dbReference>
<proteinExistence type="inferred from homology"/>
<dbReference type="Proteomes" id="UP001500840">
    <property type="component" value="Unassembled WGS sequence"/>
</dbReference>
<protein>
    <submittedName>
        <fullName evidence="8">Sigma-70 family RNA polymerase sigma factor</fullName>
    </submittedName>
</protein>
<evidence type="ECO:0000256" key="2">
    <source>
        <dbReference type="ARBA" id="ARBA00023015"/>
    </source>
</evidence>
<dbReference type="RefSeq" id="WP_345322197.1">
    <property type="nucleotide sequence ID" value="NZ_BAABGA010000030.1"/>
</dbReference>
<dbReference type="SUPFAM" id="SSF88946">
    <property type="entry name" value="Sigma2 domain of RNA polymerase sigma factors"/>
    <property type="match status" value="1"/>
</dbReference>
<dbReference type="Pfam" id="PF04542">
    <property type="entry name" value="Sigma70_r2"/>
    <property type="match status" value="1"/>
</dbReference>
<dbReference type="Gene3D" id="1.10.1740.10">
    <property type="match status" value="1"/>
</dbReference>